<keyword evidence="1" id="KW-0328">Glycosyltransferase</keyword>
<dbReference type="InterPro" id="IPR002495">
    <property type="entry name" value="Glyco_trans_8"/>
</dbReference>
<dbReference type="PANTHER" id="PTHR13778">
    <property type="entry name" value="GLYCOSYLTRANSFERASE 8 DOMAIN-CONTAINING PROTEIN"/>
    <property type="match status" value="1"/>
</dbReference>
<dbReference type="GO" id="GO:0016757">
    <property type="term" value="F:glycosyltransferase activity"/>
    <property type="evidence" value="ECO:0007669"/>
    <property type="project" value="UniProtKB-KW"/>
</dbReference>
<evidence type="ECO:0000313" key="5">
    <source>
        <dbReference type="Proteomes" id="UP000310760"/>
    </source>
</evidence>
<keyword evidence="2 4" id="KW-0808">Transferase</keyword>
<dbReference type="CDD" id="cd04194">
    <property type="entry name" value="GT8_A4GalT_like"/>
    <property type="match status" value="1"/>
</dbReference>
<dbReference type="RefSeq" id="WP_135952408.1">
    <property type="nucleotide sequence ID" value="NZ_CAOOJZ010000043.1"/>
</dbReference>
<sequence length="303" mass="36062">MNDTYHIACCTDNNYAQHCGVMLCSLLENNKDNHFCIHILHTDLNNDNQRKLSSIVVENYHSEVRFYLMDEKKFTHIKMPQNTSLSIATYYRFTLGSLLSNEIKTILYLDCDLVVLRPISDLFNLDMDNYALAAVEDYCIVDNHHRMQLALSYQSPYFNAGVLFINLEYWRKHSVENKLFQYIGFCKIDYFQDQDALNYVFKDKWLQLSPMWNKINMQAIKGSVFKYSSDKKEYYHNPVIIHYAWGAIKPWLNIHFLPNSAFYHTYLKKTPWAKVKVQSIKSNGIYFVLLKRFIKIFVYRFFK</sequence>
<dbReference type="InterPro" id="IPR050748">
    <property type="entry name" value="Glycosyltrans_8_dom-fam"/>
</dbReference>
<dbReference type="AlphaFoldDB" id="A0A4S2FHH1"/>
<evidence type="ECO:0000256" key="1">
    <source>
        <dbReference type="ARBA" id="ARBA00022676"/>
    </source>
</evidence>
<dbReference type="SUPFAM" id="SSF53448">
    <property type="entry name" value="Nucleotide-diphospho-sugar transferases"/>
    <property type="match status" value="1"/>
</dbReference>
<dbReference type="EMBL" id="SRYJ01000043">
    <property type="protein sequence ID" value="TGY68280.1"/>
    <property type="molecule type" value="Genomic_DNA"/>
</dbReference>
<proteinExistence type="predicted"/>
<accession>A0A4S2FHH1</accession>
<dbReference type="Gene3D" id="3.90.550.10">
    <property type="entry name" value="Spore Coat Polysaccharide Biosynthesis Protein SpsA, Chain A"/>
    <property type="match status" value="1"/>
</dbReference>
<dbReference type="Proteomes" id="UP000310760">
    <property type="component" value="Unassembled WGS sequence"/>
</dbReference>
<gene>
    <name evidence="4" type="ORF">E5339_17165</name>
</gene>
<evidence type="ECO:0000256" key="3">
    <source>
        <dbReference type="ARBA" id="ARBA00022723"/>
    </source>
</evidence>
<comment type="caution">
    <text evidence="4">The sequence shown here is derived from an EMBL/GenBank/DDBJ whole genome shotgun (WGS) entry which is preliminary data.</text>
</comment>
<dbReference type="Pfam" id="PF01501">
    <property type="entry name" value="Glyco_transf_8"/>
    <property type="match status" value="1"/>
</dbReference>
<evidence type="ECO:0000256" key="2">
    <source>
        <dbReference type="ARBA" id="ARBA00022679"/>
    </source>
</evidence>
<reference evidence="4 5" key="1">
    <citation type="submission" date="2019-04" db="EMBL/GenBank/DDBJ databases">
        <title>Microbes associate with the intestines of laboratory mice.</title>
        <authorList>
            <person name="Navarre W."/>
            <person name="Wong E."/>
            <person name="Huang K."/>
            <person name="Tropini C."/>
            <person name="Ng K."/>
            <person name="Yu B."/>
        </authorList>
    </citation>
    <scope>NUCLEOTIDE SEQUENCE [LARGE SCALE GENOMIC DNA]</scope>
    <source>
        <strain evidence="4 5">NM22_B1</strain>
    </source>
</reference>
<organism evidence="4 5">
    <name type="scientific">Phocaeicola sartorii</name>
    <dbReference type="NCBI Taxonomy" id="671267"/>
    <lineage>
        <taxon>Bacteria</taxon>
        <taxon>Pseudomonadati</taxon>
        <taxon>Bacteroidota</taxon>
        <taxon>Bacteroidia</taxon>
        <taxon>Bacteroidales</taxon>
        <taxon>Bacteroidaceae</taxon>
        <taxon>Phocaeicola</taxon>
    </lineage>
</organism>
<protein>
    <submittedName>
        <fullName evidence="4">Glycosyltransferase family 8 protein</fullName>
    </submittedName>
</protein>
<dbReference type="InterPro" id="IPR029044">
    <property type="entry name" value="Nucleotide-diphossugar_trans"/>
</dbReference>
<dbReference type="PANTHER" id="PTHR13778:SF47">
    <property type="entry name" value="LIPOPOLYSACCHARIDE 1,3-GALACTOSYLTRANSFERASE"/>
    <property type="match status" value="1"/>
</dbReference>
<name>A0A4S2FHH1_9BACT</name>
<keyword evidence="3" id="KW-0479">Metal-binding</keyword>
<dbReference type="GO" id="GO:0046872">
    <property type="term" value="F:metal ion binding"/>
    <property type="evidence" value="ECO:0007669"/>
    <property type="project" value="UniProtKB-KW"/>
</dbReference>
<evidence type="ECO:0000313" key="4">
    <source>
        <dbReference type="EMBL" id="TGY68280.1"/>
    </source>
</evidence>